<dbReference type="SMART" id="SM00591">
    <property type="entry name" value="RWD"/>
    <property type="match status" value="1"/>
</dbReference>
<dbReference type="CDD" id="cd23820">
    <property type="entry name" value="RWD_RNF14"/>
    <property type="match status" value="1"/>
</dbReference>
<dbReference type="InterPro" id="IPR044066">
    <property type="entry name" value="TRIAD_supradom"/>
</dbReference>
<dbReference type="PROSITE" id="PS00518">
    <property type="entry name" value="ZF_RING_1"/>
    <property type="match status" value="1"/>
</dbReference>
<comment type="caution">
    <text evidence="15">The sequence shown here is derived from an EMBL/GenBank/DDBJ whole genome shotgun (WGS) entry which is preliminary data.</text>
</comment>
<name>A0AAD9PBS1_RIDPI</name>
<dbReference type="InterPro" id="IPR001841">
    <property type="entry name" value="Znf_RING"/>
</dbReference>
<dbReference type="EMBL" id="JAODUO010000048">
    <property type="protein sequence ID" value="KAK2191631.1"/>
    <property type="molecule type" value="Genomic_DNA"/>
</dbReference>
<keyword evidence="6" id="KW-0677">Repeat</keyword>
<dbReference type="SMART" id="SM00647">
    <property type="entry name" value="IBR"/>
    <property type="match status" value="2"/>
</dbReference>
<dbReference type="SUPFAM" id="SSF54495">
    <property type="entry name" value="UBC-like"/>
    <property type="match status" value="1"/>
</dbReference>
<dbReference type="CDD" id="cd20354">
    <property type="entry name" value="Rcat_RBR_RNF14"/>
    <property type="match status" value="1"/>
</dbReference>
<feature type="domain" description="RING-type" evidence="14">
    <location>
        <begin position="248"/>
        <end position="475"/>
    </location>
</feature>
<keyword evidence="7 11" id="KW-0863">Zinc-finger</keyword>
<dbReference type="Gene3D" id="3.30.40.10">
    <property type="entry name" value="Zinc/RING finger domain, C3HC4 (zinc finger)"/>
    <property type="match status" value="1"/>
</dbReference>
<dbReference type="GO" id="GO:0008270">
    <property type="term" value="F:zinc ion binding"/>
    <property type="evidence" value="ECO:0007669"/>
    <property type="project" value="UniProtKB-KW"/>
</dbReference>
<evidence type="ECO:0000256" key="7">
    <source>
        <dbReference type="ARBA" id="ARBA00022771"/>
    </source>
</evidence>
<dbReference type="PROSITE" id="PS51873">
    <property type="entry name" value="TRIAD"/>
    <property type="match status" value="1"/>
</dbReference>
<dbReference type="Pfam" id="PF26200">
    <property type="entry name" value="Rcat_RNF216"/>
    <property type="match status" value="1"/>
</dbReference>
<dbReference type="InterPro" id="IPR016135">
    <property type="entry name" value="UBQ-conjugating_enzyme/RWD"/>
</dbReference>
<evidence type="ECO:0000259" key="13">
    <source>
        <dbReference type="PROSITE" id="PS50908"/>
    </source>
</evidence>
<evidence type="ECO:0000313" key="15">
    <source>
        <dbReference type="EMBL" id="KAK2191631.1"/>
    </source>
</evidence>
<comment type="pathway">
    <text evidence="2">Protein modification; protein ubiquitination.</text>
</comment>
<dbReference type="InterPro" id="IPR031127">
    <property type="entry name" value="E3_UB_ligase_RBR"/>
</dbReference>
<dbReference type="SMART" id="SM00184">
    <property type="entry name" value="RING"/>
    <property type="match status" value="2"/>
</dbReference>
<comment type="similarity">
    <text evidence="10">Belongs to the RBR family. RNF14 subfamily.</text>
</comment>
<gene>
    <name evidence="15" type="ORF">NP493_48g00028</name>
</gene>
<dbReference type="GO" id="GO:0061630">
    <property type="term" value="F:ubiquitin protein ligase activity"/>
    <property type="evidence" value="ECO:0007669"/>
    <property type="project" value="UniProtKB-EC"/>
</dbReference>
<dbReference type="PROSITE" id="PS50908">
    <property type="entry name" value="RWD"/>
    <property type="match status" value="1"/>
</dbReference>
<sequence>MAASDTTECCPEPAQTKWTDWQQNADDQRDELVALESILEGTGRFHTLSTPKTDIEVDTSDVYTIQVEVPVNVGESGVRVEAWVPHQHSVNATQHLASRVPTAPKPLFARSESGRRWHSSFLVHHLTPLCLHVTLPHTYPSHSAPLYSLSCLWLDTAELGALCHQLDELYKTNKGLPLIYTWMDWLQTNTLSILGREESVLLTPFEALEEEAQLRDPRALPECSDLQNDLVAILWHDHEQEYLEFAQSSHLCGICFEEKPGHDFFRIDGCQHGFCRDCLSSFCEIHVTEGTVQQLTCPEPKCDTRISAGVVRQALGGESYQRWERLLLQSALDTMSDIEWCPRCNVAVIRDEEETINLAYCTNCHYSFCTQCHHSWHQGIKCEDKTLRLQQMEEDSKSSDVRKQARAKQLKEDYLSEIAVKKFSKPCPHCKTPIEKFDGCNKVRCTRCCHSMCWLCGKEITSYDHFSSTACGMFGAFGQLNLLVNRGVHLLNEAPEGALAVQEALQQNPRANVIVCLRCKQRNLRTQFNNHVKCWQCHANMCYQCRQLIPGKVTAHYAANMPCQQHH</sequence>
<dbReference type="Pfam" id="PF05773">
    <property type="entry name" value="RWD"/>
    <property type="match status" value="1"/>
</dbReference>
<evidence type="ECO:0000259" key="14">
    <source>
        <dbReference type="PROSITE" id="PS51873"/>
    </source>
</evidence>
<reference evidence="15" key="1">
    <citation type="journal article" date="2023" name="Mol. Biol. Evol.">
        <title>Third-Generation Sequencing Reveals the Adaptive Role of the Epigenome in Three Deep-Sea Polychaetes.</title>
        <authorList>
            <person name="Perez M."/>
            <person name="Aroh O."/>
            <person name="Sun Y."/>
            <person name="Lan Y."/>
            <person name="Juniper S.K."/>
            <person name="Young C.R."/>
            <person name="Angers B."/>
            <person name="Qian P.Y."/>
        </authorList>
    </citation>
    <scope>NUCLEOTIDE SEQUENCE</scope>
    <source>
        <strain evidence="15">R07B-5</strain>
    </source>
</reference>
<evidence type="ECO:0000256" key="9">
    <source>
        <dbReference type="ARBA" id="ARBA00022833"/>
    </source>
</evidence>
<feature type="domain" description="RING-type" evidence="12">
    <location>
        <begin position="252"/>
        <end position="301"/>
    </location>
</feature>
<dbReference type="Proteomes" id="UP001209878">
    <property type="component" value="Unassembled WGS sequence"/>
</dbReference>
<evidence type="ECO:0000256" key="1">
    <source>
        <dbReference type="ARBA" id="ARBA00001798"/>
    </source>
</evidence>
<proteinExistence type="inferred from homology"/>
<keyword evidence="5" id="KW-0479">Metal-binding</keyword>
<dbReference type="CDD" id="cd20341">
    <property type="entry name" value="BRcat_RBR_RNF14"/>
    <property type="match status" value="1"/>
</dbReference>
<dbReference type="PANTHER" id="PTHR11685">
    <property type="entry name" value="RBR FAMILY RING FINGER AND IBR DOMAIN-CONTAINING"/>
    <property type="match status" value="1"/>
</dbReference>
<dbReference type="InterPro" id="IPR047548">
    <property type="entry name" value="Rcat_RBR_RNF14"/>
</dbReference>
<dbReference type="Gene3D" id="3.10.110.10">
    <property type="entry name" value="Ubiquitin Conjugating Enzyme"/>
    <property type="match status" value="1"/>
</dbReference>
<dbReference type="InterPro" id="IPR006575">
    <property type="entry name" value="RWD_dom"/>
</dbReference>
<dbReference type="EC" id="2.3.2.31" evidence="3"/>
<organism evidence="15 16">
    <name type="scientific">Ridgeia piscesae</name>
    <name type="common">Tubeworm</name>
    <dbReference type="NCBI Taxonomy" id="27915"/>
    <lineage>
        <taxon>Eukaryota</taxon>
        <taxon>Metazoa</taxon>
        <taxon>Spiralia</taxon>
        <taxon>Lophotrochozoa</taxon>
        <taxon>Annelida</taxon>
        <taxon>Polychaeta</taxon>
        <taxon>Sedentaria</taxon>
        <taxon>Canalipalpata</taxon>
        <taxon>Sabellida</taxon>
        <taxon>Siboglinidae</taxon>
        <taxon>Ridgeia</taxon>
    </lineage>
</organism>
<evidence type="ECO:0000256" key="3">
    <source>
        <dbReference type="ARBA" id="ARBA00012251"/>
    </source>
</evidence>
<dbReference type="Pfam" id="PF01485">
    <property type="entry name" value="IBR"/>
    <property type="match status" value="1"/>
</dbReference>
<evidence type="ECO:0000313" key="16">
    <source>
        <dbReference type="Proteomes" id="UP001209878"/>
    </source>
</evidence>
<keyword evidence="8" id="KW-0833">Ubl conjugation pathway</keyword>
<evidence type="ECO:0000256" key="8">
    <source>
        <dbReference type="ARBA" id="ARBA00022786"/>
    </source>
</evidence>
<dbReference type="PROSITE" id="PS50089">
    <property type="entry name" value="ZF_RING_2"/>
    <property type="match status" value="1"/>
</dbReference>
<evidence type="ECO:0000256" key="5">
    <source>
        <dbReference type="ARBA" id="ARBA00022723"/>
    </source>
</evidence>
<evidence type="ECO:0000256" key="10">
    <source>
        <dbReference type="ARBA" id="ARBA00044508"/>
    </source>
</evidence>
<keyword evidence="16" id="KW-1185">Reference proteome</keyword>
<dbReference type="InterPro" id="IPR002867">
    <property type="entry name" value="IBR_dom"/>
</dbReference>
<dbReference type="SUPFAM" id="SSF57850">
    <property type="entry name" value="RING/U-box"/>
    <property type="match status" value="4"/>
</dbReference>
<comment type="catalytic activity">
    <reaction evidence="1">
        <text>[E2 ubiquitin-conjugating enzyme]-S-ubiquitinyl-L-cysteine + [acceptor protein]-L-lysine = [E2 ubiquitin-conjugating enzyme]-L-cysteine + [acceptor protein]-N(6)-ubiquitinyl-L-lysine.</text>
        <dbReference type="EC" id="2.3.2.31"/>
    </reaction>
</comment>
<dbReference type="AlphaFoldDB" id="A0AAD9PBS1"/>
<evidence type="ECO:0000259" key="12">
    <source>
        <dbReference type="PROSITE" id="PS50089"/>
    </source>
</evidence>
<keyword evidence="4" id="KW-0808">Transferase</keyword>
<evidence type="ECO:0000256" key="2">
    <source>
        <dbReference type="ARBA" id="ARBA00004906"/>
    </source>
</evidence>
<dbReference type="InterPro" id="IPR013083">
    <property type="entry name" value="Znf_RING/FYVE/PHD"/>
</dbReference>
<evidence type="ECO:0000256" key="6">
    <source>
        <dbReference type="ARBA" id="ARBA00022737"/>
    </source>
</evidence>
<accession>A0AAD9PBS1</accession>
<dbReference type="FunFam" id="3.30.40.10:FF:000358">
    <property type="entry name" value="RBR-type E3 ubiquitin transferase"/>
    <property type="match status" value="1"/>
</dbReference>
<dbReference type="GO" id="GO:0016567">
    <property type="term" value="P:protein ubiquitination"/>
    <property type="evidence" value="ECO:0007669"/>
    <property type="project" value="InterPro"/>
</dbReference>
<protein>
    <recommendedName>
        <fullName evidence="3">RBR-type E3 ubiquitin transferase</fullName>
        <ecNumber evidence="3">2.3.2.31</ecNumber>
    </recommendedName>
</protein>
<keyword evidence="9" id="KW-0862">Zinc</keyword>
<dbReference type="Gene3D" id="1.20.120.1750">
    <property type="match status" value="1"/>
</dbReference>
<evidence type="ECO:0000256" key="11">
    <source>
        <dbReference type="PROSITE-ProRule" id="PRU00175"/>
    </source>
</evidence>
<dbReference type="Gene3D" id="2.20.25.20">
    <property type="match status" value="1"/>
</dbReference>
<feature type="domain" description="RWD" evidence="13">
    <location>
        <begin position="30"/>
        <end position="193"/>
    </location>
</feature>
<dbReference type="InterPro" id="IPR017907">
    <property type="entry name" value="Znf_RING_CS"/>
</dbReference>
<evidence type="ECO:0000256" key="4">
    <source>
        <dbReference type="ARBA" id="ARBA00022679"/>
    </source>
</evidence>